<dbReference type="AlphaFoldDB" id="A0A482VXP3"/>
<dbReference type="InterPro" id="IPR016161">
    <property type="entry name" value="Ald_DH/histidinol_DH"/>
</dbReference>
<dbReference type="EMBL" id="QDEB01050043">
    <property type="protein sequence ID" value="RZC37711.1"/>
    <property type="molecule type" value="Genomic_DNA"/>
</dbReference>
<dbReference type="STRING" id="1661398.A0A482VXP3"/>
<dbReference type="InterPro" id="IPR015590">
    <property type="entry name" value="Aldehyde_DH_dom"/>
</dbReference>
<reference evidence="2 3" key="1">
    <citation type="submission" date="2017-03" db="EMBL/GenBank/DDBJ databases">
        <title>Genome of the blue death feigning beetle - Asbolus verrucosus.</title>
        <authorList>
            <person name="Rider S.D."/>
        </authorList>
    </citation>
    <scope>NUCLEOTIDE SEQUENCE [LARGE SCALE GENOMIC DNA]</scope>
    <source>
        <strain evidence="2">Butters</strain>
        <tissue evidence="2">Head and leg muscle</tissue>
    </source>
</reference>
<dbReference type="Pfam" id="PF00171">
    <property type="entry name" value="Aldedh"/>
    <property type="match status" value="1"/>
</dbReference>
<comment type="caution">
    <text evidence="2">The sequence shown here is derived from an EMBL/GenBank/DDBJ whole genome shotgun (WGS) entry which is preliminary data.</text>
</comment>
<gene>
    <name evidence="2" type="ORF">BDFB_001467</name>
</gene>
<dbReference type="GO" id="GO:0016620">
    <property type="term" value="F:oxidoreductase activity, acting on the aldehyde or oxo group of donors, NAD or NADP as acceptor"/>
    <property type="evidence" value="ECO:0007669"/>
    <property type="project" value="InterPro"/>
</dbReference>
<keyword evidence="3" id="KW-1185">Reference proteome</keyword>
<dbReference type="Gene3D" id="3.40.605.10">
    <property type="entry name" value="Aldehyde Dehydrogenase, Chain A, domain 1"/>
    <property type="match status" value="2"/>
</dbReference>
<dbReference type="PANTHER" id="PTHR11699">
    <property type="entry name" value="ALDEHYDE DEHYDROGENASE-RELATED"/>
    <property type="match status" value="1"/>
</dbReference>
<feature type="domain" description="Aldehyde dehydrogenase" evidence="1">
    <location>
        <begin position="169"/>
        <end position="470"/>
    </location>
</feature>
<sequence length="692" mass="77151">MMDDKANSKNNTIKQIFETMSYGDDTENITKAIEWLKAKNNRLFAHIDKNTETPNGEILSLKNVNNDEALCDIYIPEAVTVEAILKKLGDAKNEWMEMPPMKRAELVFKLGDEVHKNQNLFVQLEVITRGILASLLSTILKILLGNPKARLTVGIVSDKNSISALGCILAPALASGYNVVLQTGPQLSLVAALLIDLAIQVGIPEDTIRLIPGNIEPSVFFTHPKVSIISVFDDLHKQNYFIGNHFGKKILNFYSSGIPMLVFEGCDLDSACHSVVDATWGYNGMLPWSVKNIFIQENTYGSFVRKLKQRVDKIVVDASNKKNADISFPARNVSDKLKTVIEKAKSEGVEIYQPNSSSPFPALLIGGNIFNNNVIKEDFIDVPIITLTAFRTINEAAALANNTRQGLAASVWTENNSLANELIRKLKVGTIWFNSHGLFSADISTSPYKSSGNAHFGGKEGFYEYVQLKSLKNETTSQLQSGEAMEKAISDAKKAQESWYKLSRFDRVKNLQRMMRDINVNKTTWGLPEKWVDDWIVSVHEYNLNHRGESFATHKGYNVISFREPFGVVTIEALEDIESHNKKLIIAALIEGNSVIVLNDSKAAIPFYSSISQLLPKDVFVVVPLVQDAVKIAALHKELGVYFGEKGGSVFWSLPLKSSSKFKVVNFDKWDHVRDKVTLIKNVWCNLGQSFI</sequence>
<proteinExistence type="predicted"/>
<evidence type="ECO:0000259" key="1">
    <source>
        <dbReference type="Pfam" id="PF00171"/>
    </source>
</evidence>
<accession>A0A482VXP3</accession>
<dbReference type="InterPro" id="IPR016163">
    <property type="entry name" value="Ald_DH_C"/>
</dbReference>
<dbReference type="Proteomes" id="UP000292052">
    <property type="component" value="Unassembled WGS sequence"/>
</dbReference>
<name>A0A482VXP3_ASBVE</name>
<organism evidence="2 3">
    <name type="scientific">Asbolus verrucosus</name>
    <name type="common">Desert ironclad beetle</name>
    <dbReference type="NCBI Taxonomy" id="1661398"/>
    <lineage>
        <taxon>Eukaryota</taxon>
        <taxon>Metazoa</taxon>
        <taxon>Ecdysozoa</taxon>
        <taxon>Arthropoda</taxon>
        <taxon>Hexapoda</taxon>
        <taxon>Insecta</taxon>
        <taxon>Pterygota</taxon>
        <taxon>Neoptera</taxon>
        <taxon>Endopterygota</taxon>
        <taxon>Coleoptera</taxon>
        <taxon>Polyphaga</taxon>
        <taxon>Cucujiformia</taxon>
        <taxon>Tenebrionidae</taxon>
        <taxon>Pimeliinae</taxon>
        <taxon>Asbolus</taxon>
    </lineage>
</organism>
<dbReference type="Gene3D" id="3.40.309.10">
    <property type="entry name" value="Aldehyde Dehydrogenase, Chain A, domain 2"/>
    <property type="match status" value="1"/>
</dbReference>
<evidence type="ECO:0000313" key="3">
    <source>
        <dbReference type="Proteomes" id="UP000292052"/>
    </source>
</evidence>
<dbReference type="InterPro" id="IPR016162">
    <property type="entry name" value="Ald_DH_N"/>
</dbReference>
<evidence type="ECO:0000313" key="2">
    <source>
        <dbReference type="EMBL" id="RZC37711.1"/>
    </source>
</evidence>
<dbReference type="OrthoDB" id="310895at2759"/>
<protein>
    <submittedName>
        <fullName evidence="2">Aldehyde dehydrogenase 5, mitochondrial-like</fullName>
    </submittedName>
</protein>
<dbReference type="SUPFAM" id="SSF53720">
    <property type="entry name" value="ALDH-like"/>
    <property type="match status" value="2"/>
</dbReference>